<dbReference type="EMBL" id="CM055103">
    <property type="protein sequence ID" value="KAJ7536164.1"/>
    <property type="molecule type" value="Genomic_DNA"/>
</dbReference>
<name>A0ACC2C2D6_DIPCM</name>
<accession>A0ACC2C2D6</accession>
<organism evidence="1 2">
    <name type="scientific">Diphasiastrum complanatum</name>
    <name type="common">Issler's clubmoss</name>
    <name type="synonym">Lycopodium complanatum</name>
    <dbReference type="NCBI Taxonomy" id="34168"/>
    <lineage>
        <taxon>Eukaryota</taxon>
        <taxon>Viridiplantae</taxon>
        <taxon>Streptophyta</taxon>
        <taxon>Embryophyta</taxon>
        <taxon>Tracheophyta</taxon>
        <taxon>Lycopodiopsida</taxon>
        <taxon>Lycopodiales</taxon>
        <taxon>Lycopodiaceae</taxon>
        <taxon>Lycopodioideae</taxon>
        <taxon>Diphasiastrum</taxon>
    </lineage>
</organism>
<reference evidence="2" key="1">
    <citation type="journal article" date="2024" name="Proc. Natl. Acad. Sci. U.S.A.">
        <title>Extraordinary preservation of gene collinearity over three hundred million years revealed in homosporous lycophytes.</title>
        <authorList>
            <person name="Li C."/>
            <person name="Wickell D."/>
            <person name="Kuo L.Y."/>
            <person name="Chen X."/>
            <person name="Nie B."/>
            <person name="Liao X."/>
            <person name="Peng D."/>
            <person name="Ji J."/>
            <person name="Jenkins J."/>
            <person name="Williams M."/>
            <person name="Shu S."/>
            <person name="Plott C."/>
            <person name="Barry K."/>
            <person name="Rajasekar S."/>
            <person name="Grimwood J."/>
            <person name="Han X."/>
            <person name="Sun S."/>
            <person name="Hou Z."/>
            <person name="He W."/>
            <person name="Dai G."/>
            <person name="Sun C."/>
            <person name="Schmutz J."/>
            <person name="Leebens-Mack J.H."/>
            <person name="Li F.W."/>
            <person name="Wang L."/>
        </authorList>
    </citation>
    <scope>NUCLEOTIDE SEQUENCE [LARGE SCALE GENOMIC DNA]</scope>
    <source>
        <strain evidence="2">cv. PW_Plant_1</strain>
    </source>
</reference>
<comment type="caution">
    <text evidence="1">The sequence shown here is derived from an EMBL/GenBank/DDBJ whole genome shotgun (WGS) entry which is preliminary data.</text>
</comment>
<protein>
    <submittedName>
        <fullName evidence="1">Uncharacterized protein</fullName>
    </submittedName>
</protein>
<dbReference type="Proteomes" id="UP001162992">
    <property type="component" value="Chromosome 12"/>
</dbReference>
<sequence length="1982" mass="221631">MEIQSKVNERISLEHSREASNDFLDEIPDKSEPIRCKTRDGFLLIKNFEDPLIVKNFKKRKANKSKVEPMRKKVKGNEDQNFELDGEEDNSLQVTAETIARRYQLDVLEKAVSGNIIVYLETGCGKTLIAVLLIRSLAHRLRISGNKRVAIFLAPTVHLVHQQSEVISINTDLKVGTYYGDKGVDTWTPQIWATEVDEHEVLVMTPQVLLDALGTSSLRLDLVEVLIMDECHHAQKRHPYAQIMSMHYHNSSPNKRPKVFGMTASPVIRKGVTSSMDCNDQIQKLEAILDAKVCTVDDRSEVEQFVPTPNQQSRYYKKCTGMWDSVRGSLENLKDKFVNAEARDDTALDTEFLCDEIEGNVRKLIGRLHNALDFCLAELGLWAALQASEIYLRDDKGVLTDDFIGGAKKSQSLKTQFLRECLEILQIAIPQGSTNCCNSDNEIKVAVKTGLISPKVLLLVEELLRYREVQDVRCIIFVERVITSMVLAKLPSLFSDLSFFRCDHMTGVNAEQGVKNSRQQQQTIELFRSGKVNLLVATSVAEEGLDVQGCNSVIRFDLPKTVCSYIQSRGRARRPGSDYIFFLERDNKLHETLIFEVIKSEASMKQQSCSRSDMSLEEKQTKLSYVEIFKVESTGALFSVDTSVNLIYRYCSKLPGDKFYRPAPDFSFTEIVEEKLCVCTIKFPPNAPLHVVVGEGRSNRQLSKQAACFEACKQLYFCGALTEYLVPLKDLEEDEEDNMNMGKRNRSGAGTTKRKELHPSVDTEAFFGEWRSGCGIRLQAYKISFSFQPDQDEDYADFVLLLNCALDQDVTDIEVQLHLTMGRMSTAKISAFGTIDLDANQLRDSMKYHEVLYNGMFSRLIFRSKGGNESLDKCLFTSEEQRLWTPSRMYLLLPLLPSADCRAKSVEQAIDWNGISSTAAAAKLIFQRYSPSKENLLVSLEALDGPPSQKAEDKNILQTAVGVVPISSVKDTVVLTVHTGKVYCIVDVLHDMNATHAFSETQGSEAPQFSSYCDYFLTKYKTALRFPYQPLLQVKQTHRLHNLLTEKEKEREVEAKVVGAQSLVELPPELCLDLGLKSSVVRSLYLIPSVMHRWIAYINASQLRHQIIDSFPNCLFVSAKQIMQALTTLRCRESFSFEGFELLGDSFLKYAVSRRLFLVYNDKHEGQLSARRSRAICNATLHRLALKRELPRFIQDEVFDPSRWVAPGMYCKKDVVCRCNTSNLLGSGEEENEDEKVITDQVVRIGKTCANGHRWLCSKTIADAVEALIGAYFVEGGDSTAMAFMRWVGIDIDFESSLMDAARTRPALSPDMVQIVQSSLEVLEKQLEYSFRNKALLLEAVTHASQQQLHGGICYQRLEFLGDSVLDLLITRHLFNSHPGLSPGCLTDLRSAAVNNDCFARVAVKHNLQKFLRHGSAALLGKITEFVKCLGNTNDNQMKVSFGWDGVEGPKVLGDIVESIAGAILVDTGFDLEVVWTVMKPLLSPIVTPETLPLHPVRELQELCDLNEFCLQWQKVQRKEKATITQLSIDLGENKLVEKSIVVQKQVARKELAKKMLATLQGLGLTHSRKTAVLQCVNNQGLQSLIPVSNNINPLFDKVPLEHDKSGIEDFPLKHLIATTDFKQTGTLDFEDDKNSTQTVNQSKRCKLDETSFSVSLGGKSSVLVDLKVKLDCTMPISIEPSETLSVKEDQMLESTRCVQGGSLAMSSTDAIEDVEGDAVMLTSTSGSTGSVFPKDGENATFDSDQAAAGSCFGDFKCLPPTLLSLNTEAASTVKSDCSFKKQEANDLCGPGDFRYLPAFLLELKKLLNEDTPSECHSSFTQKQLNYEKNKPGGSASILTSADFQTQSPSIGFQEFSECSKDMIFPLVAENTQVESGLPGVANVCLQKLRSHATLSTRIKAGNGRSRLYKLCSKRKWKDPQFSLSREEGLPHEKRFTFSVRVEVQEIGAQEVEGSKMPDKKKAMDSAAVNMILHLTSMGISP</sequence>
<evidence type="ECO:0000313" key="1">
    <source>
        <dbReference type="EMBL" id="KAJ7536164.1"/>
    </source>
</evidence>
<gene>
    <name evidence="1" type="ORF">O6H91_12G058600</name>
</gene>
<evidence type="ECO:0000313" key="2">
    <source>
        <dbReference type="Proteomes" id="UP001162992"/>
    </source>
</evidence>
<proteinExistence type="predicted"/>
<keyword evidence="2" id="KW-1185">Reference proteome</keyword>